<dbReference type="EMBL" id="KQ423702">
    <property type="protein sequence ID" value="KOF72351.1"/>
    <property type="molecule type" value="Genomic_DNA"/>
</dbReference>
<accession>A0A0L8G5N7</accession>
<organism evidence="2">
    <name type="scientific">Octopus bimaculoides</name>
    <name type="common">California two-spotted octopus</name>
    <dbReference type="NCBI Taxonomy" id="37653"/>
    <lineage>
        <taxon>Eukaryota</taxon>
        <taxon>Metazoa</taxon>
        <taxon>Spiralia</taxon>
        <taxon>Lophotrochozoa</taxon>
        <taxon>Mollusca</taxon>
        <taxon>Cephalopoda</taxon>
        <taxon>Coleoidea</taxon>
        <taxon>Octopodiformes</taxon>
        <taxon>Octopoda</taxon>
        <taxon>Incirrata</taxon>
        <taxon>Octopodidae</taxon>
        <taxon>Octopus</taxon>
    </lineage>
</organism>
<name>A0A0L8G5N7_OCTBM</name>
<keyword evidence="1" id="KW-0812">Transmembrane</keyword>
<feature type="transmembrane region" description="Helical" evidence="1">
    <location>
        <begin position="24"/>
        <end position="48"/>
    </location>
</feature>
<reference evidence="2" key="1">
    <citation type="submission" date="2015-07" db="EMBL/GenBank/DDBJ databases">
        <title>MeaNS - Measles Nucleotide Surveillance Program.</title>
        <authorList>
            <person name="Tran T."/>
            <person name="Druce J."/>
        </authorList>
    </citation>
    <scope>NUCLEOTIDE SEQUENCE</scope>
    <source>
        <strain evidence="2">UCB-OBI-ISO-001</strain>
        <tissue evidence="2">Gonad</tissue>
    </source>
</reference>
<protein>
    <submittedName>
        <fullName evidence="2">Uncharacterized protein</fullName>
    </submittedName>
</protein>
<keyword evidence="1" id="KW-0472">Membrane</keyword>
<keyword evidence="1" id="KW-1133">Transmembrane helix</keyword>
<evidence type="ECO:0000313" key="2">
    <source>
        <dbReference type="EMBL" id="KOF72351.1"/>
    </source>
</evidence>
<evidence type="ECO:0000256" key="1">
    <source>
        <dbReference type="SAM" id="Phobius"/>
    </source>
</evidence>
<dbReference type="AlphaFoldDB" id="A0A0L8G5N7"/>
<sequence length="49" mass="5634">MRDCPERKVFVSRPFLWLLLSRNWVMLLKKIIFLILIAGGAAALLLGLH</sequence>
<proteinExistence type="predicted"/>
<gene>
    <name evidence="2" type="ORF">OCBIM_22039538mg</name>
</gene>